<evidence type="ECO:0000259" key="7">
    <source>
        <dbReference type="SMART" id="SM01329"/>
    </source>
</evidence>
<keyword evidence="3" id="KW-0479">Metal-binding</keyword>
<dbReference type="InterPro" id="IPR024084">
    <property type="entry name" value="IsoPropMal-DH-like_dom"/>
</dbReference>
<dbReference type="EMBL" id="DWYS01000133">
    <property type="protein sequence ID" value="HJB08396.1"/>
    <property type="molecule type" value="Genomic_DNA"/>
</dbReference>
<gene>
    <name evidence="8" type="ORF">H9716_11135</name>
</gene>
<dbReference type="Proteomes" id="UP000886804">
    <property type="component" value="Unassembled WGS sequence"/>
</dbReference>
<dbReference type="PROSITE" id="PS00470">
    <property type="entry name" value="IDH_IMDH"/>
    <property type="match status" value="1"/>
</dbReference>
<evidence type="ECO:0000256" key="6">
    <source>
        <dbReference type="ARBA" id="ARBA00023211"/>
    </source>
</evidence>
<evidence type="ECO:0000313" key="9">
    <source>
        <dbReference type="Proteomes" id="UP000886804"/>
    </source>
</evidence>
<comment type="caution">
    <text evidence="8">The sequence shown here is derived from an EMBL/GenBank/DDBJ whole genome shotgun (WGS) entry which is preliminary data.</text>
</comment>
<accession>A0A9D2L9J1</accession>
<organism evidence="8 9">
    <name type="scientific">Candidatus Enterocloster faecavium</name>
    <dbReference type="NCBI Taxonomy" id="2838560"/>
    <lineage>
        <taxon>Bacteria</taxon>
        <taxon>Bacillati</taxon>
        <taxon>Bacillota</taxon>
        <taxon>Clostridia</taxon>
        <taxon>Lachnospirales</taxon>
        <taxon>Lachnospiraceae</taxon>
        <taxon>Enterocloster</taxon>
    </lineage>
</organism>
<feature type="domain" description="Isopropylmalate dehydrogenase-like" evidence="7">
    <location>
        <begin position="4"/>
        <end position="349"/>
    </location>
</feature>
<dbReference type="GO" id="GO:0000287">
    <property type="term" value="F:magnesium ion binding"/>
    <property type="evidence" value="ECO:0007669"/>
    <property type="project" value="InterPro"/>
</dbReference>
<keyword evidence="5" id="KW-0520">NAD</keyword>
<evidence type="ECO:0000256" key="1">
    <source>
        <dbReference type="ARBA" id="ARBA00001936"/>
    </source>
</evidence>
<keyword evidence="4" id="KW-0560">Oxidoreductase</keyword>
<protein>
    <recommendedName>
        <fullName evidence="7">Isopropylmalate dehydrogenase-like domain-containing protein</fullName>
    </recommendedName>
</protein>
<dbReference type="SMART" id="SM01329">
    <property type="entry name" value="Iso_dh"/>
    <property type="match status" value="1"/>
</dbReference>
<dbReference type="AlphaFoldDB" id="A0A9D2L9J1"/>
<dbReference type="PANTHER" id="PTHR43275">
    <property type="entry name" value="D-MALATE DEHYDROGENASE [DECARBOXYLATING]"/>
    <property type="match status" value="1"/>
</dbReference>
<comment type="cofactor">
    <cofactor evidence="2">
        <name>Mg(2+)</name>
        <dbReference type="ChEBI" id="CHEBI:18420"/>
    </cofactor>
</comment>
<dbReference type="InterPro" id="IPR019818">
    <property type="entry name" value="IsoCit/isopropylmalate_DH_CS"/>
</dbReference>
<dbReference type="GO" id="GO:0051287">
    <property type="term" value="F:NAD binding"/>
    <property type="evidence" value="ECO:0007669"/>
    <property type="project" value="InterPro"/>
</dbReference>
<dbReference type="Gene3D" id="3.40.718.10">
    <property type="entry name" value="Isopropylmalate Dehydrogenase"/>
    <property type="match status" value="1"/>
</dbReference>
<proteinExistence type="predicted"/>
<evidence type="ECO:0000256" key="2">
    <source>
        <dbReference type="ARBA" id="ARBA00001946"/>
    </source>
</evidence>
<reference evidence="8" key="1">
    <citation type="journal article" date="2021" name="PeerJ">
        <title>Extensive microbial diversity within the chicken gut microbiome revealed by metagenomics and culture.</title>
        <authorList>
            <person name="Gilroy R."/>
            <person name="Ravi A."/>
            <person name="Getino M."/>
            <person name="Pursley I."/>
            <person name="Horton D.L."/>
            <person name="Alikhan N.F."/>
            <person name="Baker D."/>
            <person name="Gharbi K."/>
            <person name="Hall N."/>
            <person name="Watson M."/>
            <person name="Adriaenssens E.M."/>
            <person name="Foster-Nyarko E."/>
            <person name="Jarju S."/>
            <person name="Secka A."/>
            <person name="Antonio M."/>
            <person name="Oren A."/>
            <person name="Chaudhuri R.R."/>
            <person name="La Ragione R."/>
            <person name="Hildebrand F."/>
            <person name="Pallen M.J."/>
        </authorList>
    </citation>
    <scope>NUCLEOTIDE SEQUENCE</scope>
    <source>
        <strain evidence="8">CHK188-4685</strain>
    </source>
</reference>
<keyword evidence="6" id="KW-0464">Manganese</keyword>
<dbReference type="GO" id="GO:0016616">
    <property type="term" value="F:oxidoreductase activity, acting on the CH-OH group of donors, NAD or NADP as acceptor"/>
    <property type="evidence" value="ECO:0007669"/>
    <property type="project" value="InterPro"/>
</dbReference>
<dbReference type="PANTHER" id="PTHR43275:SF1">
    <property type="entry name" value="D-MALATE DEHYDROGENASE [DECARBOXYLATING]"/>
    <property type="match status" value="1"/>
</dbReference>
<evidence type="ECO:0000256" key="3">
    <source>
        <dbReference type="ARBA" id="ARBA00022723"/>
    </source>
</evidence>
<evidence type="ECO:0000256" key="4">
    <source>
        <dbReference type="ARBA" id="ARBA00023002"/>
    </source>
</evidence>
<sequence length="356" mass="39326">MKYRIGLLYGDGIGPEITKATEVIMKAAVAKTGAEVEFPVFPMGWEAIREYGDPVPEVTKEGLKTVHGWVFAPHDSAAYPKEQFAKTNPSGTMRHYFDLFANIRPARTYPGVKSRVGEADVIVLRENSEGSLPDRNMYKGLGEFMPTPDMAISLNVCTRKATERLAHEAFKLAMKRRKKLTIVHKANVIKMPGDLFRSTIKEIGAREYPEVQIDDYHIDAMSAHMVRRLKDFDVIITTNLFGDILSDLAGELTGSLGLGPAINTNDHQCMAQAAHGSAPDIAGKNIANPVGIMLSAVMMYDWLADRYQDEKLGRIARLMEDGIIKTMEEGFVTPDLGGTASTSGFAEEIRKKIEMA</sequence>
<comment type="cofactor">
    <cofactor evidence="1">
        <name>Mn(2+)</name>
        <dbReference type="ChEBI" id="CHEBI:29035"/>
    </cofactor>
</comment>
<evidence type="ECO:0000313" key="8">
    <source>
        <dbReference type="EMBL" id="HJB08396.1"/>
    </source>
</evidence>
<dbReference type="InterPro" id="IPR050501">
    <property type="entry name" value="ICDH/IPMDH"/>
</dbReference>
<evidence type="ECO:0000256" key="5">
    <source>
        <dbReference type="ARBA" id="ARBA00023027"/>
    </source>
</evidence>
<dbReference type="SUPFAM" id="SSF53659">
    <property type="entry name" value="Isocitrate/Isopropylmalate dehydrogenase-like"/>
    <property type="match status" value="1"/>
</dbReference>
<name>A0A9D2L9J1_9FIRM</name>
<dbReference type="Pfam" id="PF00180">
    <property type="entry name" value="Iso_dh"/>
    <property type="match status" value="1"/>
</dbReference>
<reference evidence="8" key="2">
    <citation type="submission" date="2021-04" db="EMBL/GenBank/DDBJ databases">
        <authorList>
            <person name="Gilroy R."/>
        </authorList>
    </citation>
    <scope>NUCLEOTIDE SEQUENCE</scope>
    <source>
        <strain evidence="8">CHK188-4685</strain>
    </source>
</reference>